<dbReference type="Proteomes" id="UP000009046">
    <property type="component" value="Unassembled WGS sequence"/>
</dbReference>
<name>E0VCD7_PEDHC</name>
<reference evidence="1" key="2">
    <citation type="submission" date="2007-04" db="EMBL/GenBank/DDBJ databases">
        <title>The genome of the human body louse.</title>
        <authorList>
            <consortium name="The Human Body Louse Genome Consortium"/>
            <person name="Kirkness E."/>
            <person name="Walenz B."/>
            <person name="Hass B."/>
            <person name="Bruggner R."/>
            <person name="Strausberg R."/>
        </authorList>
    </citation>
    <scope>NUCLEOTIDE SEQUENCE</scope>
    <source>
        <strain evidence="1">USDA</strain>
    </source>
</reference>
<dbReference type="InParanoid" id="E0VCD7"/>
<dbReference type="EMBL" id="DS235053">
    <property type="protein sequence ID" value="EEB11043.1"/>
    <property type="molecule type" value="Genomic_DNA"/>
</dbReference>
<dbReference type="EnsemblMetazoa" id="PHUM086050-RA">
    <property type="protein sequence ID" value="PHUM086050-PA"/>
    <property type="gene ID" value="PHUM086050"/>
</dbReference>
<proteinExistence type="predicted"/>
<dbReference type="RefSeq" id="XP_002423781.1">
    <property type="nucleotide sequence ID" value="XM_002423736.1"/>
</dbReference>
<dbReference type="CTD" id="8231527"/>
<dbReference type="VEuPathDB" id="VectorBase:PHUM086050"/>
<reference evidence="1" key="1">
    <citation type="submission" date="2007-04" db="EMBL/GenBank/DDBJ databases">
        <title>Annotation of Pediculus humanus corporis strain USDA.</title>
        <authorList>
            <person name="Kirkness E."/>
            <person name="Hannick L."/>
            <person name="Hass B."/>
            <person name="Bruggner R."/>
            <person name="Lawson D."/>
            <person name="Bidwell S."/>
            <person name="Joardar V."/>
            <person name="Caler E."/>
            <person name="Walenz B."/>
            <person name="Inman J."/>
            <person name="Schobel S."/>
            <person name="Galinsky K."/>
            <person name="Amedeo P."/>
            <person name="Strausberg R."/>
        </authorList>
    </citation>
    <scope>NUCLEOTIDE SEQUENCE</scope>
    <source>
        <strain evidence="1">USDA</strain>
    </source>
</reference>
<protein>
    <submittedName>
        <fullName evidence="1 2">Uncharacterized protein</fullName>
    </submittedName>
</protein>
<dbReference type="KEGG" id="phu:Phum_PHUM086050"/>
<gene>
    <name evidence="2" type="primary">8231527</name>
    <name evidence="1" type="ORF">Phum_PHUM086050</name>
</gene>
<dbReference type="EMBL" id="AAZO01001027">
    <property type="status" value="NOT_ANNOTATED_CDS"/>
    <property type="molecule type" value="Genomic_DNA"/>
</dbReference>
<organism>
    <name type="scientific">Pediculus humanus subsp. corporis</name>
    <name type="common">Body louse</name>
    <dbReference type="NCBI Taxonomy" id="121224"/>
    <lineage>
        <taxon>Eukaryota</taxon>
        <taxon>Metazoa</taxon>
        <taxon>Ecdysozoa</taxon>
        <taxon>Arthropoda</taxon>
        <taxon>Hexapoda</taxon>
        <taxon>Insecta</taxon>
        <taxon>Pterygota</taxon>
        <taxon>Neoptera</taxon>
        <taxon>Paraneoptera</taxon>
        <taxon>Psocodea</taxon>
        <taxon>Troctomorpha</taxon>
        <taxon>Phthiraptera</taxon>
        <taxon>Anoplura</taxon>
        <taxon>Pediculidae</taxon>
        <taxon>Pediculus</taxon>
    </lineage>
</organism>
<dbReference type="HOGENOM" id="CLU_2294970_0_0_1"/>
<dbReference type="GeneID" id="8231527"/>
<accession>E0VCD7</accession>
<dbReference type="AlphaFoldDB" id="E0VCD7"/>
<evidence type="ECO:0000313" key="1">
    <source>
        <dbReference type="EMBL" id="EEB11043.1"/>
    </source>
</evidence>
<evidence type="ECO:0000313" key="3">
    <source>
        <dbReference type="Proteomes" id="UP000009046"/>
    </source>
</evidence>
<sequence>MGGFFVNHGGVKKKIFYNLPQQKKLQETRSPAVDDDFPNFQDEQPSEFSIGNLLAGQAGKFFNSFLQLPSTLFKFFSGVVARQPFAKLREEVRNLNISYPK</sequence>
<evidence type="ECO:0000313" key="2">
    <source>
        <dbReference type="EnsemblMetazoa" id="PHUM086050-PA"/>
    </source>
</evidence>
<keyword evidence="3" id="KW-1185">Reference proteome</keyword>
<reference evidence="2" key="3">
    <citation type="submission" date="2020-05" db="UniProtKB">
        <authorList>
            <consortium name="EnsemblMetazoa"/>
        </authorList>
    </citation>
    <scope>IDENTIFICATION</scope>
    <source>
        <strain evidence="2">USDA</strain>
    </source>
</reference>